<dbReference type="EMBL" id="BMIR01000005">
    <property type="protein sequence ID" value="GGE37256.1"/>
    <property type="molecule type" value="Genomic_DNA"/>
</dbReference>
<name>A0A8J2VQY7_9BACL</name>
<dbReference type="Pfam" id="PF13171">
    <property type="entry name" value="DUF4004"/>
    <property type="match status" value="1"/>
</dbReference>
<keyword evidence="2" id="KW-1185">Reference proteome</keyword>
<dbReference type="Proteomes" id="UP000628775">
    <property type="component" value="Unassembled WGS sequence"/>
</dbReference>
<organism evidence="1 2">
    <name type="scientific">Pullulanibacillus camelliae</name>
    <dbReference type="NCBI Taxonomy" id="1707096"/>
    <lineage>
        <taxon>Bacteria</taxon>
        <taxon>Bacillati</taxon>
        <taxon>Bacillota</taxon>
        <taxon>Bacilli</taxon>
        <taxon>Bacillales</taxon>
        <taxon>Sporolactobacillaceae</taxon>
        <taxon>Pullulanibacillus</taxon>
    </lineage>
</organism>
<reference evidence="1" key="2">
    <citation type="submission" date="2020-09" db="EMBL/GenBank/DDBJ databases">
        <authorList>
            <person name="Sun Q."/>
            <person name="Zhou Y."/>
        </authorList>
    </citation>
    <scope>NUCLEOTIDE SEQUENCE</scope>
    <source>
        <strain evidence="1">CGMCC 1.15371</strain>
    </source>
</reference>
<evidence type="ECO:0000313" key="1">
    <source>
        <dbReference type="EMBL" id="GGE37256.1"/>
    </source>
</evidence>
<dbReference type="RefSeq" id="WP_188691594.1">
    <property type="nucleotide sequence ID" value="NZ_BMIR01000005.1"/>
</dbReference>
<dbReference type="AlphaFoldDB" id="A0A8J2VQY7"/>
<sequence>MEEDLITKKELLQLTNISYGQLYRWKRKKLIPEEWFIRKATFTGQETFFPRDKILGRIDKIKNMKAGLSLDEIADQMSAHPIDINLSPKEALEQNIVSKTASRVFNEQYLQVKSLSFPDLLTIYMVDKALQTGTLSIEESQLISQTMKAYYPLLNGRNAELVMLRKYGMTSCLLQVLPGEIFIEQSTTIVVRLNVATYTEQLKIKLSELRRTSNANRE</sequence>
<protein>
    <recommendedName>
        <fullName evidence="3">DUF4004 family protein</fullName>
    </recommendedName>
</protein>
<reference evidence="1" key="1">
    <citation type="journal article" date="2014" name="Int. J. Syst. Evol. Microbiol.">
        <title>Complete genome sequence of Corynebacterium casei LMG S-19264T (=DSM 44701T), isolated from a smear-ripened cheese.</title>
        <authorList>
            <consortium name="US DOE Joint Genome Institute (JGI-PGF)"/>
            <person name="Walter F."/>
            <person name="Albersmeier A."/>
            <person name="Kalinowski J."/>
            <person name="Ruckert C."/>
        </authorList>
    </citation>
    <scope>NUCLEOTIDE SEQUENCE</scope>
    <source>
        <strain evidence="1">CGMCC 1.15371</strain>
    </source>
</reference>
<evidence type="ECO:0000313" key="2">
    <source>
        <dbReference type="Proteomes" id="UP000628775"/>
    </source>
</evidence>
<proteinExistence type="predicted"/>
<comment type="caution">
    <text evidence="1">The sequence shown here is derived from an EMBL/GenBank/DDBJ whole genome shotgun (WGS) entry which is preliminary data.</text>
</comment>
<accession>A0A8J2VQY7</accession>
<gene>
    <name evidence="1" type="ORF">GCM10011391_15210</name>
</gene>
<evidence type="ECO:0008006" key="3">
    <source>
        <dbReference type="Google" id="ProtNLM"/>
    </source>
</evidence>
<dbReference type="InterPro" id="IPR025063">
    <property type="entry name" value="DUF4004"/>
</dbReference>